<name>F3C4I8_PSESG</name>
<protein>
    <submittedName>
        <fullName evidence="1">Dipeptide ABC transporter permease DppC</fullName>
    </submittedName>
</protein>
<gene>
    <name evidence="1" type="ORF">Pgy4_12766</name>
</gene>
<dbReference type="EMBL" id="ADWY01000556">
    <property type="protein sequence ID" value="EGH12618.1"/>
    <property type="molecule type" value="Genomic_DNA"/>
</dbReference>
<dbReference type="AlphaFoldDB" id="F3C4I8"/>
<dbReference type="HOGENOM" id="CLU_3413897_0_0_6"/>
<evidence type="ECO:0000313" key="2">
    <source>
        <dbReference type="Proteomes" id="UP000005466"/>
    </source>
</evidence>
<evidence type="ECO:0000313" key="1">
    <source>
        <dbReference type="EMBL" id="EGH12618.1"/>
    </source>
</evidence>
<organism evidence="1 2">
    <name type="scientific">Pseudomonas savastanoi pv. glycinea str. race 4</name>
    <dbReference type="NCBI Taxonomy" id="875330"/>
    <lineage>
        <taxon>Bacteria</taxon>
        <taxon>Pseudomonadati</taxon>
        <taxon>Pseudomonadota</taxon>
        <taxon>Gammaproteobacteria</taxon>
        <taxon>Pseudomonadales</taxon>
        <taxon>Pseudomonadaceae</taxon>
        <taxon>Pseudomonas</taxon>
    </lineage>
</organism>
<accession>F3C4I8</accession>
<reference evidence="1 2" key="1">
    <citation type="journal article" date="2011" name="PLoS Pathog.">
        <title>Dynamic evolution of pathogenicity revealed by sequencing and comparative genomics of 19 Pseudomonas syringae isolates.</title>
        <authorList>
            <person name="Baltrus D.A."/>
            <person name="Nishimura M.T."/>
            <person name="Romanchuk A."/>
            <person name="Chang J.H."/>
            <person name="Mukhtar M.S."/>
            <person name="Cherkis K."/>
            <person name="Roach J."/>
            <person name="Grant S.R."/>
            <person name="Jones C.D."/>
            <person name="Dangl J.L."/>
        </authorList>
    </citation>
    <scope>NUCLEOTIDE SEQUENCE [LARGE SCALE GENOMIC DNA]</scope>
    <source>
        <strain evidence="2">race 4</strain>
    </source>
</reference>
<dbReference type="Proteomes" id="UP000005466">
    <property type="component" value="Unassembled WGS sequence"/>
</dbReference>
<proteinExistence type="predicted"/>
<comment type="caution">
    <text evidence="1">The sequence shown here is derived from an EMBL/GenBank/DDBJ whole genome shotgun (WGS) entry which is preliminary data.</text>
</comment>
<feature type="non-terminal residue" evidence="1">
    <location>
        <position position="1"/>
    </location>
</feature>
<sequence length="27" mass="2873">GATIMLVSLAFNLLGDGLRDVLDPRSE</sequence>